<name>A0A654M0H2_9ARCH</name>
<gene>
    <name evidence="1" type="ORF">NMY3_03041</name>
</gene>
<dbReference type="RefSeq" id="WP_196816332.1">
    <property type="nucleotide sequence ID" value="NZ_CP012850.1"/>
</dbReference>
<organism evidence="1 2">
    <name type="scientific">Candidatus Nitrosocosmicus oleophilus</name>
    <dbReference type="NCBI Taxonomy" id="1353260"/>
    <lineage>
        <taxon>Archaea</taxon>
        <taxon>Nitrososphaerota</taxon>
        <taxon>Nitrososphaeria</taxon>
        <taxon>Nitrososphaerales</taxon>
        <taxon>Nitrososphaeraceae</taxon>
        <taxon>Candidatus Nitrosocosmicus</taxon>
    </lineage>
</organism>
<dbReference type="AlphaFoldDB" id="A0A654M0H2"/>
<keyword evidence="2" id="KW-1185">Reference proteome</keyword>
<evidence type="ECO:0000313" key="2">
    <source>
        <dbReference type="Proteomes" id="UP000058925"/>
    </source>
</evidence>
<dbReference type="EMBL" id="CP012850">
    <property type="protein sequence ID" value="ALI37228.1"/>
    <property type="molecule type" value="Genomic_DNA"/>
</dbReference>
<dbReference type="KEGG" id="taa:NMY3_03041"/>
<reference evidence="2" key="1">
    <citation type="submission" date="2015-10" db="EMBL/GenBank/DDBJ databases">
        <title>Niche specialization of a soil ammonia-oxidizing archaeon, Candidatus Nitrosocosmicus oleophilus.</title>
        <authorList>
            <person name="Jung M.-Y."/>
            <person name="Rhee S.-K."/>
        </authorList>
    </citation>
    <scope>NUCLEOTIDE SEQUENCE [LARGE SCALE GENOMIC DNA]</scope>
    <source>
        <strain evidence="2">MY3</strain>
    </source>
</reference>
<proteinExistence type="predicted"/>
<evidence type="ECO:0000313" key="1">
    <source>
        <dbReference type="EMBL" id="ALI37228.1"/>
    </source>
</evidence>
<dbReference type="GeneID" id="60422908"/>
<sequence length="164" mass="18239">MHKMITFGFLTVLGFISIICPLIPQQINGLEIVSITLDDERKHSSDTGRIIYNGILDIKTNSSDLKGIEEGSGRVYISVAEDQIGVKFPLKVPDALNSNKMNVEDLNFRLDVNSVETSESSDLKIYHAYMRSSSDAKMGDKNIREAIVEQSDDGNKANLILILY</sequence>
<protein>
    <submittedName>
        <fullName evidence="1">Uncharacterized protein</fullName>
    </submittedName>
</protein>
<dbReference type="Proteomes" id="UP000058925">
    <property type="component" value="Chromosome"/>
</dbReference>
<accession>A0A654M0H2</accession>